<dbReference type="InterPro" id="IPR036191">
    <property type="entry name" value="RRF_sf"/>
</dbReference>
<dbReference type="SUPFAM" id="SSF55194">
    <property type="entry name" value="Ribosome recycling factor, RRF"/>
    <property type="match status" value="1"/>
</dbReference>
<accession>A0A1G2PUG3</accession>
<comment type="caution">
    <text evidence="6">The sequence shown here is derived from an EMBL/GenBank/DDBJ whole genome shotgun (WGS) entry which is preliminary data.</text>
</comment>
<reference evidence="6 7" key="1">
    <citation type="journal article" date="2016" name="Nat. Commun.">
        <title>Thousands of microbial genomes shed light on interconnected biogeochemical processes in an aquifer system.</title>
        <authorList>
            <person name="Anantharaman K."/>
            <person name="Brown C.T."/>
            <person name="Hug L.A."/>
            <person name="Sharon I."/>
            <person name="Castelle C.J."/>
            <person name="Probst A.J."/>
            <person name="Thomas B.C."/>
            <person name="Singh A."/>
            <person name="Wilkins M.J."/>
            <person name="Karaoz U."/>
            <person name="Brodie E.L."/>
            <person name="Williams K.H."/>
            <person name="Hubbard S.S."/>
            <person name="Banfield J.F."/>
        </authorList>
    </citation>
    <scope>NUCLEOTIDE SEQUENCE [LARGE SCALE GENOMIC DNA]</scope>
</reference>
<sequence>MSVQDIIKKLNNSLVTIEQVTSTNLQSLRTDRANPAMVEEIIVDAYQSRMRVKELASVTIPEPRVLVIQPWDKSIMAALNKALESSDLGTSPVVQGEIIRIVLPPMSQERRTELTKVVGKKIEEAKISIRQVREDALREIDQLEKQKAISEDEKFKVKDEAQKKVDEFQQKVIALGKAKEEEIMTV</sequence>
<dbReference type="GO" id="GO:0006415">
    <property type="term" value="P:translational termination"/>
    <property type="evidence" value="ECO:0007669"/>
    <property type="project" value="UniProtKB-UniRule"/>
</dbReference>
<evidence type="ECO:0000259" key="5">
    <source>
        <dbReference type="Pfam" id="PF01765"/>
    </source>
</evidence>
<evidence type="ECO:0000313" key="6">
    <source>
        <dbReference type="EMBL" id="OHA51389.1"/>
    </source>
</evidence>
<comment type="similarity">
    <text evidence="1 3">Belongs to the RRF family.</text>
</comment>
<dbReference type="PANTHER" id="PTHR20982:SF3">
    <property type="entry name" value="MITOCHONDRIAL RIBOSOME RECYCLING FACTOR PSEUDO 1"/>
    <property type="match status" value="1"/>
</dbReference>
<dbReference type="HAMAP" id="MF_00040">
    <property type="entry name" value="RRF"/>
    <property type="match status" value="1"/>
</dbReference>
<dbReference type="EMBL" id="MHSW01000023">
    <property type="protein sequence ID" value="OHA51389.1"/>
    <property type="molecule type" value="Genomic_DNA"/>
</dbReference>
<gene>
    <name evidence="3" type="primary">frr</name>
    <name evidence="6" type="ORF">A3A97_00900</name>
</gene>
<evidence type="ECO:0000256" key="1">
    <source>
        <dbReference type="ARBA" id="ARBA00005912"/>
    </source>
</evidence>
<evidence type="ECO:0000256" key="2">
    <source>
        <dbReference type="ARBA" id="ARBA00022917"/>
    </source>
</evidence>
<evidence type="ECO:0000256" key="3">
    <source>
        <dbReference type="HAMAP-Rule" id="MF_00040"/>
    </source>
</evidence>
<keyword evidence="4" id="KW-0175">Coiled coil</keyword>
<dbReference type="GO" id="GO:0043023">
    <property type="term" value="F:ribosomal large subunit binding"/>
    <property type="evidence" value="ECO:0007669"/>
    <property type="project" value="TreeGrafter"/>
</dbReference>
<dbReference type="AlphaFoldDB" id="A0A1G2PUG3"/>
<dbReference type="Gene3D" id="1.10.132.20">
    <property type="entry name" value="Ribosome-recycling factor"/>
    <property type="match status" value="1"/>
</dbReference>
<keyword evidence="2 3" id="KW-0648">Protein biosynthesis</keyword>
<organism evidence="6 7">
    <name type="scientific">Candidatus Terrybacteria bacterium RIFCSPLOWO2_01_FULL_40_23</name>
    <dbReference type="NCBI Taxonomy" id="1802366"/>
    <lineage>
        <taxon>Bacteria</taxon>
        <taxon>Candidatus Terryibacteriota</taxon>
    </lineage>
</organism>
<dbReference type="GO" id="GO:0005737">
    <property type="term" value="C:cytoplasm"/>
    <property type="evidence" value="ECO:0007669"/>
    <property type="project" value="UniProtKB-SubCell"/>
</dbReference>
<dbReference type="Gene3D" id="3.30.1360.40">
    <property type="match status" value="1"/>
</dbReference>
<comment type="function">
    <text evidence="3">Responsible for the release of ribosomes from messenger RNA at the termination of protein biosynthesis. May increase the efficiency of translation by recycling ribosomes from one round of translation to another.</text>
</comment>
<feature type="domain" description="Ribosome recycling factor" evidence="5">
    <location>
        <begin position="23"/>
        <end position="184"/>
    </location>
</feature>
<dbReference type="NCBIfam" id="TIGR00496">
    <property type="entry name" value="frr"/>
    <property type="match status" value="1"/>
</dbReference>
<dbReference type="PANTHER" id="PTHR20982">
    <property type="entry name" value="RIBOSOME RECYCLING FACTOR"/>
    <property type="match status" value="1"/>
</dbReference>
<dbReference type="InterPro" id="IPR023584">
    <property type="entry name" value="Ribosome_recyc_fac_dom"/>
</dbReference>
<protein>
    <recommendedName>
        <fullName evidence="3">Ribosome-recycling factor</fullName>
        <shortName evidence="3">RRF</shortName>
    </recommendedName>
    <alternativeName>
        <fullName evidence="3">Ribosome-releasing factor</fullName>
    </alternativeName>
</protein>
<name>A0A1G2PUG3_9BACT</name>
<proteinExistence type="inferred from homology"/>
<dbReference type="Proteomes" id="UP000176951">
    <property type="component" value="Unassembled WGS sequence"/>
</dbReference>
<dbReference type="InterPro" id="IPR002661">
    <property type="entry name" value="Ribosome_recyc_fac"/>
</dbReference>
<feature type="coiled-coil region" evidence="4">
    <location>
        <begin position="126"/>
        <end position="178"/>
    </location>
</feature>
<evidence type="ECO:0000313" key="7">
    <source>
        <dbReference type="Proteomes" id="UP000176951"/>
    </source>
</evidence>
<comment type="subcellular location">
    <subcellularLocation>
        <location evidence="3">Cytoplasm</location>
    </subcellularLocation>
</comment>
<keyword evidence="3" id="KW-0963">Cytoplasm</keyword>
<evidence type="ECO:0000256" key="4">
    <source>
        <dbReference type="SAM" id="Coils"/>
    </source>
</evidence>
<dbReference type="FunFam" id="3.30.1360.40:FF:000001">
    <property type="entry name" value="Ribosome-recycling factor"/>
    <property type="match status" value="1"/>
</dbReference>
<dbReference type="Pfam" id="PF01765">
    <property type="entry name" value="RRF"/>
    <property type="match status" value="1"/>
</dbReference>